<evidence type="ECO:0000256" key="1">
    <source>
        <dbReference type="SAM" id="MobiDB-lite"/>
    </source>
</evidence>
<evidence type="ECO:0000313" key="2">
    <source>
        <dbReference type="EMBL" id="KAG9440094.1"/>
    </source>
</evidence>
<sequence>MPGSESGKTRSGAGAEERESASDGKARRHEQRGDRHDLNRDVLVDLEEVFCASFSWFHEEEDHGTVLEFS</sequence>
<protein>
    <submittedName>
        <fullName evidence="2">Uncharacterized protein</fullName>
    </submittedName>
</protein>
<proteinExistence type="predicted"/>
<dbReference type="AlphaFoldDB" id="A0AAV7DVT8"/>
<name>A0AAV7DVT8_ARIFI</name>
<comment type="caution">
    <text evidence="2">The sequence shown here is derived from an EMBL/GenBank/DDBJ whole genome shotgun (WGS) entry which is preliminary data.</text>
</comment>
<feature type="compositionally biased region" description="Basic and acidic residues" evidence="1">
    <location>
        <begin position="15"/>
        <end position="38"/>
    </location>
</feature>
<feature type="region of interest" description="Disordered" evidence="1">
    <location>
        <begin position="1"/>
        <end position="38"/>
    </location>
</feature>
<gene>
    <name evidence="2" type="ORF">H6P81_020259</name>
</gene>
<keyword evidence="3" id="KW-1185">Reference proteome</keyword>
<organism evidence="2 3">
    <name type="scientific">Aristolochia fimbriata</name>
    <name type="common">White veined hardy Dutchman's pipe vine</name>
    <dbReference type="NCBI Taxonomy" id="158543"/>
    <lineage>
        <taxon>Eukaryota</taxon>
        <taxon>Viridiplantae</taxon>
        <taxon>Streptophyta</taxon>
        <taxon>Embryophyta</taxon>
        <taxon>Tracheophyta</taxon>
        <taxon>Spermatophyta</taxon>
        <taxon>Magnoliopsida</taxon>
        <taxon>Magnoliidae</taxon>
        <taxon>Piperales</taxon>
        <taxon>Aristolochiaceae</taxon>
        <taxon>Aristolochia</taxon>
    </lineage>
</organism>
<dbReference type="Proteomes" id="UP000825729">
    <property type="component" value="Unassembled WGS sequence"/>
</dbReference>
<accession>A0AAV7DVT8</accession>
<dbReference type="EMBL" id="JAINDJ010000008">
    <property type="protein sequence ID" value="KAG9440094.1"/>
    <property type="molecule type" value="Genomic_DNA"/>
</dbReference>
<evidence type="ECO:0000313" key="3">
    <source>
        <dbReference type="Proteomes" id="UP000825729"/>
    </source>
</evidence>
<reference evidence="2 3" key="1">
    <citation type="submission" date="2021-07" db="EMBL/GenBank/DDBJ databases">
        <title>The Aristolochia fimbriata genome: insights into angiosperm evolution, floral development and chemical biosynthesis.</title>
        <authorList>
            <person name="Jiao Y."/>
        </authorList>
    </citation>
    <scope>NUCLEOTIDE SEQUENCE [LARGE SCALE GENOMIC DNA]</scope>
    <source>
        <strain evidence="2">IBCAS-2021</strain>
        <tissue evidence="2">Leaf</tissue>
    </source>
</reference>